<evidence type="ECO:0000256" key="7">
    <source>
        <dbReference type="ARBA" id="ARBA00023125"/>
    </source>
</evidence>
<evidence type="ECO:0000256" key="1">
    <source>
        <dbReference type="ARBA" id="ARBA00022722"/>
    </source>
</evidence>
<keyword evidence="7 10" id="KW-0238">DNA-binding</keyword>
<dbReference type="Gene3D" id="1.20.120.920">
    <property type="entry name" value="CRISPR-associated endonuclease Cas1, C-terminal domain"/>
    <property type="match status" value="1"/>
</dbReference>
<comment type="subunit">
    <text evidence="9 10">Homodimer, forms a heterotetramer with a Cas2 homodimer.</text>
</comment>
<dbReference type="InterPro" id="IPR042211">
    <property type="entry name" value="CRISPR-assoc_Cas1_N"/>
</dbReference>
<keyword evidence="1 10" id="KW-0540">Nuclease</keyword>
<keyword evidence="4 10" id="KW-0378">Hydrolase</keyword>
<dbReference type="RefSeq" id="WP_338617723.1">
    <property type="nucleotide sequence ID" value="NZ_AP028127.1"/>
</dbReference>
<evidence type="ECO:0000256" key="6">
    <source>
        <dbReference type="ARBA" id="ARBA00023118"/>
    </source>
</evidence>
<keyword evidence="12" id="KW-1185">Reference proteome</keyword>
<keyword evidence="2 10" id="KW-0479">Metal-binding</keyword>
<comment type="function">
    <text evidence="10">CRISPR (clustered regularly interspaced short palindromic repeat), is an adaptive immune system that provides protection against mobile genetic elements (viruses, transposable elements and conjugative plasmids). CRISPR clusters contain spacers, sequences complementary to antecedent mobile elements, and target invading nucleic acids. CRISPR clusters are transcribed and processed into CRISPR RNA (crRNA). Acts as a dsDNA endonuclease. Involved in the integration of spacer DNA into the CRISPR cassette.</text>
</comment>
<keyword evidence="3 10" id="KW-0255">Endonuclease</keyword>
<accession>A0ABN6Z8S9</accession>
<comment type="cofactor">
    <cofactor evidence="10">
        <name>Mg(2+)</name>
        <dbReference type="ChEBI" id="CHEBI:18420"/>
    </cofactor>
    <cofactor evidence="10">
        <name>Mn(2+)</name>
        <dbReference type="ChEBI" id="CHEBI:29035"/>
    </cofactor>
</comment>
<dbReference type="Pfam" id="PF01867">
    <property type="entry name" value="Cas_Cas1"/>
    <property type="match status" value="1"/>
</dbReference>
<dbReference type="InterPro" id="IPR050646">
    <property type="entry name" value="Cas1"/>
</dbReference>
<feature type="binding site" evidence="10">
    <location>
        <position position="205"/>
    </location>
    <ligand>
        <name>Mn(2+)</name>
        <dbReference type="ChEBI" id="CHEBI:29035"/>
    </ligand>
</feature>
<keyword evidence="8 10" id="KW-0464">Manganese</keyword>
<evidence type="ECO:0000256" key="9">
    <source>
        <dbReference type="ARBA" id="ARBA00038592"/>
    </source>
</evidence>
<dbReference type="Gene3D" id="3.100.10.20">
    <property type="entry name" value="CRISPR-associated endonuclease Cas1, N-terminal domain"/>
    <property type="match status" value="1"/>
</dbReference>
<dbReference type="InterPro" id="IPR002729">
    <property type="entry name" value="CRISPR-assoc_Cas1"/>
</dbReference>
<organism evidence="11 12">
    <name type="scientific">Turicibacter faecis</name>
    <dbReference type="NCBI Taxonomy" id="2963365"/>
    <lineage>
        <taxon>Bacteria</taxon>
        <taxon>Bacillati</taxon>
        <taxon>Bacillota</taxon>
        <taxon>Erysipelotrichia</taxon>
        <taxon>Erysipelotrichales</taxon>
        <taxon>Turicibacteraceae</taxon>
        <taxon>Turicibacter</taxon>
    </lineage>
</organism>
<dbReference type="GO" id="GO:0004519">
    <property type="term" value="F:endonuclease activity"/>
    <property type="evidence" value="ECO:0007669"/>
    <property type="project" value="UniProtKB-KW"/>
</dbReference>
<comment type="similarity">
    <text evidence="10">Belongs to the CRISPR-associated endonuclease Cas1 family.</text>
</comment>
<dbReference type="EMBL" id="AP028127">
    <property type="protein sequence ID" value="BEH89916.1"/>
    <property type="molecule type" value="Genomic_DNA"/>
</dbReference>
<dbReference type="PANTHER" id="PTHR34353:SF2">
    <property type="entry name" value="CRISPR-ASSOCIATED ENDONUCLEASE CAS1 1"/>
    <property type="match status" value="1"/>
</dbReference>
<name>A0ABN6Z8S9_9FIRM</name>
<feature type="binding site" evidence="10">
    <location>
        <position position="220"/>
    </location>
    <ligand>
        <name>Mn(2+)</name>
        <dbReference type="ChEBI" id="CHEBI:29035"/>
    </ligand>
</feature>
<dbReference type="InterPro" id="IPR042206">
    <property type="entry name" value="CRISPR-assoc_Cas1_C"/>
</dbReference>
<dbReference type="PANTHER" id="PTHR34353">
    <property type="entry name" value="CRISPR-ASSOCIATED ENDONUCLEASE CAS1 1"/>
    <property type="match status" value="1"/>
</dbReference>
<dbReference type="InterPro" id="IPR019855">
    <property type="entry name" value="CRISPR-assoc_Cas1_NMENI"/>
</dbReference>
<evidence type="ECO:0000256" key="3">
    <source>
        <dbReference type="ARBA" id="ARBA00022759"/>
    </source>
</evidence>
<dbReference type="Proteomes" id="UP001432099">
    <property type="component" value="Chromosome"/>
</dbReference>
<proteinExistence type="inferred from homology"/>
<dbReference type="HAMAP" id="MF_01470">
    <property type="entry name" value="Cas1"/>
    <property type="match status" value="1"/>
</dbReference>
<evidence type="ECO:0000313" key="12">
    <source>
        <dbReference type="Proteomes" id="UP001432099"/>
    </source>
</evidence>
<dbReference type="EC" id="3.1.-.-" evidence="10"/>
<evidence type="ECO:0000256" key="8">
    <source>
        <dbReference type="ARBA" id="ARBA00023211"/>
    </source>
</evidence>
<evidence type="ECO:0000256" key="5">
    <source>
        <dbReference type="ARBA" id="ARBA00022842"/>
    </source>
</evidence>
<keyword evidence="5 10" id="KW-0460">Magnesium</keyword>
<evidence type="ECO:0000313" key="11">
    <source>
        <dbReference type="EMBL" id="BEH89916.1"/>
    </source>
</evidence>
<protein>
    <recommendedName>
        <fullName evidence="10">CRISPR-associated endonuclease Cas1</fullName>
        <ecNumber evidence="10">3.1.-.-</ecNumber>
    </recommendedName>
</protein>
<feature type="binding site" evidence="10">
    <location>
        <position position="149"/>
    </location>
    <ligand>
        <name>Mn(2+)</name>
        <dbReference type="ChEBI" id="CHEBI:29035"/>
    </ligand>
</feature>
<keyword evidence="6 10" id="KW-0051">Antiviral defense</keyword>
<reference evidence="11" key="1">
    <citation type="journal article" date="2024" name="Int. J. Syst. Evol. Microbiol.">
        <title>Turicibacter faecis sp. nov., isolated from faeces of heart failure mouse model.</title>
        <authorList>
            <person name="Imamura Y."/>
            <person name="Motooka D."/>
            <person name="Nakajima Y."/>
            <person name="Ito S."/>
            <person name="Kitakaze M."/>
            <person name="Iida T."/>
            <person name="Nakamura S."/>
        </authorList>
    </citation>
    <scope>NUCLEOTIDE SEQUENCE</scope>
    <source>
        <strain evidence="11">TC023</strain>
    </source>
</reference>
<evidence type="ECO:0000256" key="10">
    <source>
        <dbReference type="HAMAP-Rule" id="MF_01470"/>
    </source>
</evidence>
<dbReference type="NCBIfam" id="TIGR03639">
    <property type="entry name" value="cas1_NMENI"/>
    <property type="match status" value="1"/>
</dbReference>
<evidence type="ECO:0000256" key="2">
    <source>
        <dbReference type="ARBA" id="ARBA00022723"/>
    </source>
</evidence>
<evidence type="ECO:0000256" key="4">
    <source>
        <dbReference type="ARBA" id="ARBA00022801"/>
    </source>
</evidence>
<sequence length="300" mass="35067">MSWRSVLIEDGECLKLKLDNLVVDKNNKQYTLPLADLSVIVVDGQRTSISTRLLTHLSKYNITLVTCDESHHPCGMFNTMVGHVRASKLIHRQIALKEELRDLIWQQLITFKIRNQLAVLVEFERDDLAIERLNQYVQEVKTYDRTNREGHAAKVYFNALFGKDFTRQQDNTINACLNYGYSIIRAHLSRLVVGYGLSPLLGVFHRSEYNAFNLVDDLIEPFRPFVDYMVYKYFKDERYFKSEHRQALIGLMTKRCQYKGGNYTLQVVLEKYVMDFVAVLEHENLERLQEPSLLGFEELV</sequence>
<gene>
    <name evidence="10 11" type="primary">cas1</name>
    <name evidence="11" type="ORF">T23_00180</name>
</gene>
<dbReference type="NCBIfam" id="TIGR00287">
    <property type="entry name" value="cas1"/>
    <property type="match status" value="1"/>
</dbReference>